<proteinExistence type="predicted"/>
<evidence type="ECO:0008006" key="3">
    <source>
        <dbReference type="Google" id="ProtNLM"/>
    </source>
</evidence>
<protein>
    <recommendedName>
        <fullName evidence="3">Purine nucleoside permease</fullName>
    </recommendedName>
</protein>
<evidence type="ECO:0000313" key="2">
    <source>
        <dbReference type="Proteomes" id="UP001273209"/>
    </source>
</evidence>
<dbReference type="RefSeq" id="XP_062751693.1">
    <property type="nucleotide sequence ID" value="XM_062904353.1"/>
</dbReference>
<dbReference type="InterPro" id="IPR009486">
    <property type="entry name" value="Pur_nuclsid_perm"/>
</dbReference>
<dbReference type="PANTHER" id="PTHR38643">
    <property type="entry name" value="PURINE NUCLEOSIDE PERMEASE C285.05-RELATED"/>
    <property type="match status" value="1"/>
</dbReference>
<sequence>MRWLYTAAGLLLGADINVHSRPTTVTKVAAEYSTISQFIISSLPSRLGALGIGEPRVRLGHQVTPRVLIISLFGPEADVWYENLPKSGLGDLLATNISVPGLNPLYPAVHCTAEGTICQVTTGESEINAAATINSVVLSGMFDLRKTYFLIAGIAGVNPKHGTLGSVAIAKYAVQVALQYELDAREMPPDWTTGYFSYGTLSPGQYPTRLYGTEVFEVNEALRDAAYGYASEVRLEDSANARAYRKKYAAAGPSYAMATRPPSVIKCDSATSDVYYTGHLLSETFENVTRLLTNGSGTYCVTAQEENAILGVLVRLDIWGLVDYGRAIIMRTGSNFDRPAPGVDVLDNLRAAEQNGITLATTNLYLAGVSIVRGLLNEWDGIFQKGIAAPNYLGDIFGTLGGQPDFGPGGVDGAGL</sequence>
<dbReference type="GO" id="GO:0055085">
    <property type="term" value="P:transmembrane transport"/>
    <property type="evidence" value="ECO:0007669"/>
    <property type="project" value="InterPro"/>
</dbReference>
<accession>A0AAE1I8L5</accession>
<gene>
    <name evidence="1" type="ORF">Triagg1_9399</name>
</gene>
<dbReference type="PIRSF" id="PIRSF013171">
    <property type="entry name" value="Pur_nuclsid_perm"/>
    <property type="match status" value="1"/>
</dbReference>
<organism evidence="1 2">
    <name type="scientific">Trichoderma aggressivum f. europaeum</name>
    <dbReference type="NCBI Taxonomy" id="173218"/>
    <lineage>
        <taxon>Eukaryota</taxon>
        <taxon>Fungi</taxon>
        <taxon>Dikarya</taxon>
        <taxon>Ascomycota</taxon>
        <taxon>Pezizomycotina</taxon>
        <taxon>Sordariomycetes</taxon>
        <taxon>Hypocreomycetidae</taxon>
        <taxon>Hypocreales</taxon>
        <taxon>Hypocreaceae</taxon>
        <taxon>Trichoderma</taxon>
    </lineage>
</organism>
<evidence type="ECO:0000313" key="1">
    <source>
        <dbReference type="EMBL" id="KAK4063522.1"/>
    </source>
</evidence>
<dbReference type="AlphaFoldDB" id="A0AAE1I8L5"/>
<keyword evidence="2" id="KW-1185">Reference proteome</keyword>
<comment type="caution">
    <text evidence="1">The sequence shown here is derived from an EMBL/GenBank/DDBJ whole genome shotgun (WGS) entry which is preliminary data.</text>
</comment>
<dbReference type="Pfam" id="PF06516">
    <property type="entry name" value="NUP"/>
    <property type="match status" value="1"/>
</dbReference>
<dbReference type="EMBL" id="JAWRVG010000052">
    <property type="protein sequence ID" value="KAK4063522.1"/>
    <property type="molecule type" value="Genomic_DNA"/>
</dbReference>
<dbReference type="GeneID" id="87924256"/>
<dbReference type="GO" id="GO:0005783">
    <property type="term" value="C:endoplasmic reticulum"/>
    <property type="evidence" value="ECO:0007669"/>
    <property type="project" value="TreeGrafter"/>
</dbReference>
<reference evidence="1" key="1">
    <citation type="submission" date="2023-11" db="EMBL/GenBank/DDBJ databases">
        <title>The genome sequences of three competitors of mushroom-forming fungi.</title>
        <authorList>
            <person name="Beijen E."/>
            <person name="Ohm R.A."/>
        </authorList>
    </citation>
    <scope>NUCLEOTIDE SEQUENCE</scope>
    <source>
        <strain evidence="1">CBS 100526</strain>
    </source>
</reference>
<dbReference type="Proteomes" id="UP001273209">
    <property type="component" value="Unassembled WGS sequence"/>
</dbReference>
<dbReference type="PANTHER" id="PTHR38643:SF1">
    <property type="entry name" value="PURINE NUCLEOSIDE PERMEASE C285.05-RELATED"/>
    <property type="match status" value="1"/>
</dbReference>
<name>A0AAE1I8L5_9HYPO</name>